<dbReference type="PANTHER" id="PTHR42057">
    <property type="entry name" value="F-BOX DOMAIN PROTEIN (AFU_ORTHOLOGUE AFUA_4G00200)"/>
    <property type="match status" value="1"/>
</dbReference>
<organism evidence="1 2">
    <name type="scientific">Zymoseptoria tritici (strain ST99CH_3D7)</name>
    <dbReference type="NCBI Taxonomy" id="1276538"/>
    <lineage>
        <taxon>Eukaryota</taxon>
        <taxon>Fungi</taxon>
        <taxon>Dikarya</taxon>
        <taxon>Ascomycota</taxon>
        <taxon>Pezizomycotina</taxon>
        <taxon>Dothideomycetes</taxon>
        <taxon>Dothideomycetidae</taxon>
        <taxon>Mycosphaerellales</taxon>
        <taxon>Mycosphaerellaceae</taxon>
        <taxon>Zymoseptoria</taxon>
    </lineage>
</organism>
<accession>A0A1X7RVQ3</accession>
<evidence type="ECO:0000313" key="2">
    <source>
        <dbReference type="Proteomes" id="UP000215127"/>
    </source>
</evidence>
<dbReference type="EMBL" id="LT853696">
    <property type="protein sequence ID" value="SMQ51271.1"/>
    <property type="molecule type" value="Genomic_DNA"/>
</dbReference>
<keyword evidence="2" id="KW-1185">Reference proteome</keyword>
<dbReference type="Proteomes" id="UP000215127">
    <property type="component" value="Chromosome 5"/>
</dbReference>
<dbReference type="PANTHER" id="PTHR42057:SF2">
    <property type="entry name" value="F-BOX DOMAIN PROTEIN (AFU_ORTHOLOGUE AFUA_4G00200)-RELATED"/>
    <property type="match status" value="1"/>
</dbReference>
<reference evidence="1 2" key="1">
    <citation type="submission" date="2016-06" db="EMBL/GenBank/DDBJ databases">
        <authorList>
            <person name="Kjaerup R.B."/>
            <person name="Dalgaard T.S."/>
            <person name="Juul-Madsen H.R."/>
        </authorList>
    </citation>
    <scope>NUCLEOTIDE SEQUENCE [LARGE SCALE GENOMIC DNA]</scope>
</reference>
<evidence type="ECO:0000313" key="1">
    <source>
        <dbReference type="EMBL" id="SMQ51271.1"/>
    </source>
</evidence>
<evidence type="ECO:0008006" key="3">
    <source>
        <dbReference type="Google" id="ProtNLM"/>
    </source>
</evidence>
<protein>
    <recommendedName>
        <fullName evidence="3">F-box domain-containing protein</fullName>
    </recommendedName>
</protein>
<name>A0A1X7RVQ3_ZYMT9</name>
<gene>
    <name evidence="1" type="ORF">ZT3D7_G6424</name>
</gene>
<dbReference type="AlphaFoldDB" id="A0A1X7RVQ3"/>
<proteinExistence type="predicted"/>
<sequence length="466" mass="54706">MLDQLPEELLELCAESCSRFALKTLRRLCKTTKSSATKRLFSQVILKYERESALGCLAIMDDRNLRELVTTVTIRTSEPENRVAGVYRDQKRGGSQPEFDQCCKSLGKFANLRRLEVRHDEDCAQPPMHRWMPESAETIEFRDHVLSNVFFGLRSVLHPATKFEDLSISNLQDMYLEDLQEGYGFKQIMKQLKRLALHIATEDPERIWLFWPNRLPADATVQPRSMVPMLQDYFLEDLRVQWLDTTASNITSLALYADTYWGVYPACPLAATHFPHLTELALGKYTFAHDKQLDWVFSHRKTLKSLILDDCPIVHEWYMEGGYGEFQPLVFDEDMARPQREHRKYETRWHDYLALIKDNLPSLRHFAMGEIHYPRDMSELAMAKRHELESFCSEQCYRVFVQGEFKDAWYHDDGIGLPLEDQPMLYDECGPEDGRWRPEYPNCYEEDMKALKELVDVVRARRRPRV</sequence>